<organism evidence="2 3">
    <name type="scientific">Chelonia mydas</name>
    <name type="common">Green sea-turtle</name>
    <name type="synonym">Chelonia agassizi</name>
    <dbReference type="NCBI Taxonomy" id="8469"/>
    <lineage>
        <taxon>Eukaryota</taxon>
        <taxon>Metazoa</taxon>
        <taxon>Chordata</taxon>
        <taxon>Craniata</taxon>
        <taxon>Vertebrata</taxon>
        <taxon>Euteleostomi</taxon>
        <taxon>Archelosauria</taxon>
        <taxon>Testudinata</taxon>
        <taxon>Testudines</taxon>
        <taxon>Cryptodira</taxon>
        <taxon>Durocryptodira</taxon>
        <taxon>Americhelydia</taxon>
        <taxon>Chelonioidea</taxon>
        <taxon>Cheloniidae</taxon>
        <taxon>Chelonia</taxon>
    </lineage>
</organism>
<reference evidence="3" key="1">
    <citation type="journal article" date="2013" name="Nat. Genet.">
        <title>The draft genomes of soft-shell turtle and green sea turtle yield insights into the development and evolution of the turtle-specific body plan.</title>
        <authorList>
            <person name="Wang Z."/>
            <person name="Pascual-Anaya J."/>
            <person name="Zadissa A."/>
            <person name="Li W."/>
            <person name="Niimura Y."/>
            <person name="Huang Z."/>
            <person name="Li C."/>
            <person name="White S."/>
            <person name="Xiong Z."/>
            <person name="Fang D."/>
            <person name="Wang B."/>
            <person name="Ming Y."/>
            <person name="Chen Y."/>
            <person name="Zheng Y."/>
            <person name="Kuraku S."/>
            <person name="Pignatelli M."/>
            <person name="Herrero J."/>
            <person name="Beal K."/>
            <person name="Nozawa M."/>
            <person name="Li Q."/>
            <person name="Wang J."/>
            <person name="Zhang H."/>
            <person name="Yu L."/>
            <person name="Shigenobu S."/>
            <person name="Wang J."/>
            <person name="Liu J."/>
            <person name="Flicek P."/>
            <person name="Searle S."/>
            <person name="Wang J."/>
            <person name="Kuratani S."/>
            <person name="Yin Y."/>
            <person name="Aken B."/>
            <person name="Zhang G."/>
            <person name="Irie N."/>
        </authorList>
    </citation>
    <scope>NUCLEOTIDE SEQUENCE [LARGE SCALE GENOMIC DNA]</scope>
</reference>
<evidence type="ECO:0000313" key="2">
    <source>
        <dbReference type="EMBL" id="EMP39270.1"/>
    </source>
</evidence>
<dbReference type="AlphaFoldDB" id="M7BTZ8"/>
<name>M7BTZ8_CHEMY</name>
<dbReference type="Proteomes" id="UP000031443">
    <property type="component" value="Unassembled WGS sequence"/>
</dbReference>
<evidence type="ECO:0000256" key="1">
    <source>
        <dbReference type="SAM" id="MobiDB-lite"/>
    </source>
</evidence>
<evidence type="ECO:0000313" key="3">
    <source>
        <dbReference type="Proteomes" id="UP000031443"/>
    </source>
</evidence>
<dbReference type="EMBL" id="KB517250">
    <property type="protein sequence ID" value="EMP39270.1"/>
    <property type="molecule type" value="Genomic_DNA"/>
</dbReference>
<accession>M7BTZ8</accession>
<protein>
    <submittedName>
        <fullName evidence="2">Uncharacterized protein</fullName>
    </submittedName>
</protein>
<feature type="region of interest" description="Disordered" evidence="1">
    <location>
        <begin position="230"/>
        <end position="253"/>
    </location>
</feature>
<proteinExistence type="predicted"/>
<feature type="compositionally biased region" description="Basic and acidic residues" evidence="1">
    <location>
        <begin position="236"/>
        <end position="253"/>
    </location>
</feature>
<gene>
    <name evidence="2" type="ORF">UY3_03511</name>
</gene>
<sequence>MGWSAYGPPPPLGWWNFILDVTSRPENGVGWYVLWHLYDMSEKCKAPPVDNGPSSLQTRTTINICITDEVIPLYAQYTTLPFCVESLPALSSLRGIVAMFYSRTTTNTAASEDPLSQSQSTLWSTPVVQFPEKSKGAEGGKWIWLVLVPQQLFPPWMKLQPLLLTKIKKYSNPKYLHVLYGRTFQSLGDETDTLSACKTTEKKIKVSTEKCKKEIELICYNAPLLVPSIQGNGDGQEERKRHDKHQQCLKKDK</sequence>
<keyword evidence="3" id="KW-1185">Reference proteome</keyword>